<evidence type="ECO:0000256" key="1">
    <source>
        <dbReference type="ARBA" id="ARBA00009884"/>
    </source>
</evidence>
<dbReference type="InterPro" id="IPR036045">
    <property type="entry name" value="Sec1-like_sf"/>
</dbReference>
<proteinExistence type="inferred from homology"/>
<evidence type="ECO:0000313" key="3">
    <source>
        <dbReference type="Proteomes" id="UP000054047"/>
    </source>
</evidence>
<name>A0A0C2CM41_9BILA</name>
<dbReference type="Gene3D" id="3.40.50.2060">
    <property type="match status" value="1"/>
</dbReference>
<dbReference type="Proteomes" id="UP000054047">
    <property type="component" value="Unassembled WGS sequence"/>
</dbReference>
<dbReference type="AlphaFoldDB" id="A0A0C2CM41"/>
<feature type="non-terminal residue" evidence="2">
    <location>
        <position position="168"/>
    </location>
</feature>
<dbReference type="OrthoDB" id="10262528at2759"/>
<comment type="similarity">
    <text evidence="1">Belongs to the STXBP/unc-18/SEC1 family.</text>
</comment>
<dbReference type="PANTHER" id="PTHR11679">
    <property type="entry name" value="VESICLE PROTEIN SORTING-ASSOCIATED"/>
    <property type="match status" value="1"/>
</dbReference>
<keyword evidence="3" id="KW-1185">Reference proteome</keyword>
<accession>A0A0C2CM41</accession>
<dbReference type="InterPro" id="IPR043154">
    <property type="entry name" value="Sec-1-like_dom1"/>
</dbReference>
<reference evidence="2 3" key="1">
    <citation type="submission" date="2013-12" db="EMBL/GenBank/DDBJ databases">
        <title>Draft genome of the parsitic nematode Ancylostoma duodenale.</title>
        <authorList>
            <person name="Mitreva M."/>
        </authorList>
    </citation>
    <scope>NUCLEOTIDE SEQUENCE [LARGE SCALE GENOMIC DNA]</scope>
    <source>
        <strain evidence="2 3">Zhejiang</strain>
    </source>
</reference>
<gene>
    <name evidence="2" type="ORF">ANCDUO_19111</name>
</gene>
<sequence length="168" mass="19085">MTDLCEQPLGLLCEVARRELVHLLESLPGTKDLVVDATLLRPLDRIASMSLLQKHGCQRVIPLRLDSLHAIPWNENAHRRVYLLRSSLDMARLLAQHVRSSPDNRQIAVIWVDRRLVICERELERQGVYGLVESFELSISLISLENDLFSMEMPITTAQKDLLAPANA</sequence>
<dbReference type="SUPFAM" id="SSF56815">
    <property type="entry name" value="Sec1/munc18-like (SM) proteins"/>
    <property type="match status" value="1"/>
</dbReference>
<dbReference type="InterPro" id="IPR001619">
    <property type="entry name" value="Sec1-like"/>
</dbReference>
<dbReference type="GO" id="GO:0016192">
    <property type="term" value="P:vesicle-mediated transport"/>
    <property type="evidence" value="ECO:0007669"/>
    <property type="project" value="InterPro"/>
</dbReference>
<dbReference type="EMBL" id="KN748579">
    <property type="protein sequence ID" value="KIH50807.1"/>
    <property type="molecule type" value="Genomic_DNA"/>
</dbReference>
<organism evidence="2 3">
    <name type="scientific">Ancylostoma duodenale</name>
    <dbReference type="NCBI Taxonomy" id="51022"/>
    <lineage>
        <taxon>Eukaryota</taxon>
        <taxon>Metazoa</taxon>
        <taxon>Ecdysozoa</taxon>
        <taxon>Nematoda</taxon>
        <taxon>Chromadorea</taxon>
        <taxon>Rhabditida</taxon>
        <taxon>Rhabditina</taxon>
        <taxon>Rhabditomorpha</taxon>
        <taxon>Strongyloidea</taxon>
        <taxon>Ancylostomatidae</taxon>
        <taxon>Ancylostomatinae</taxon>
        <taxon>Ancylostoma</taxon>
    </lineage>
</organism>
<protein>
    <submittedName>
        <fullName evidence="2">Uncharacterized protein</fullName>
    </submittedName>
</protein>
<dbReference type="Pfam" id="PF00995">
    <property type="entry name" value="Sec1"/>
    <property type="match status" value="1"/>
</dbReference>
<evidence type="ECO:0000313" key="2">
    <source>
        <dbReference type="EMBL" id="KIH50807.1"/>
    </source>
</evidence>